<organism evidence="1 2">
    <name type="scientific">Granulicella pectinivorans</name>
    <dbReference type="NCBI Taxonomy" id="474950"/>
    <lineage>
        <taxon>Bacteria</taxon>
        <taxon>Pseudomonadati</taxon>
        <taxon>Acidobacteriota</taxon>
        <taxon>Terriglobia</taxon>
        <taxon>Terriglobales</taxon>
        <taxon>Acidobacteriaceae</taxon>
        <taxon>Granulicella</taxon>
    </lineage>
</organism>
<dbReference type="AlphaFoldDB" id="A0A1I6LI58"/>
<gene>
    <name evidence="1" type="ORF">SAMN05421771_0733</name>
</gene>
<accession>A0A1I6LI58</accession>
<dbReference type="Proteomes" id="UP000199024">
    <property type="component" value="Unassembled WGS sequence"/>
</dbReference>
<keyword evidence="2" id="KW-1185">Reference proteome</keyword>
<evidence type="ECO:0000313" key="2">
    <source>
        <dbReference type="Proteomes" id="UP000199024"/>
    </source>
</evidence>
<name>A0A1I6LI58_9BACT</name>
<evidence type="ECO:0000313" key="1">
    <source>
        <dbReference type="EMBL" id="SFS03010.1"/>
    </source>
</evidence>
<sequence length="32" mass="3339">MHDAILASIFIAMLLAPCISAMFSGKDAEEAA</sequence>
<protein>
    <submittedName>
        <fullName evidence="1">Uncharacterized protein</fullName>
    </submittedName>
</protein>
<proteinExistence type="predicted"/>
<reference evidence="1 2" key="1">
    <citation type="submission" date="2016-10" db="EMBL/GenBank/DDBJ databases">
        <authorList>
            <person name="de Groot N.N."/>
        </authorList>
    </citation>
    <scope>NUCLEOTIDE SEQUENCE [LARGE SCALE GENOMIC DNA]</scope>
    <source>
        <strain evidence="1 2">DSM 21001</strain>
    </source>
</reference>
<dbReference type="EMBL" id="FOZL01000001">
    <property type="protein sequence ID" value="SFS03010.1"/>
    <property type="molecule type" value="Genomic_DNA"/>
</dbReference>